<accession>A0A8W8M6C8</accession>
<keyword evidence="3" id="KW-1185">Reference proteome</keyword>
<proteinExistence type="predicted"/>
<keyword evidence="1" id="KW-0472">Membrane</keyword>
<name>A0A8W8M6C8_MAGGI</name>
<sequence length="227" mass="25501">MKFELSTTAKMELIRSCFYFGVFVYFGAQGFSFDDHLRIRTVQRNEGQDNCLTVERMGACMRGKVGDPPFNKTSDGTIVFAENVFSRACSLFTELSKCYNSFGLTDCDPLLPIYVKKSRDVANLVCRNEDKWTSLLGCMNKRTFQTAVITLANSDNEQVNAENICSTANEKLNEFLQSTRTACGEEDYSTIKTAISRDAFVLVSTFGIPRYPEQCDFQVDETPSSAL</sequence>
<protein>
    <submittedName>
        <fullName evidence="2">Uncharacterized protein</fullName>
    </submittedName>
</protein>
<evidence type="ECO:0000256" key="1">
    <source>
        <dbReference type="SAM" id="Phobius"/>
    </source>
</evidence>
<evidence type="ECO:0000313" key="3">
    <source>
        <dbReference type="Proteomes" id="UP000005408"/>
    </source>
</evidence>
<keyword evidence="1" id="KW-0812">Transmembrane</keyword>
<keyword evidence="1" id="KW-1133">Transmembrane helix</keyword>
<feature type="transmembrane region" description="Helical" evidence="1">
    <location>
        <begin position="12"/>
        <end position="31"/>
    </location>
</feature>
<organism evidence="2 3">
    <name type="scientific">Magallana gigas</name>
    <name type="common">Pacific oyster</name>
    <name type="synonym">Crassostrea gigas</name>
    <dbReference type="NCBI Taxonomy" id="29159"/>
    <lineage>
        <taxon>Eukaryota</taxon>
        <taxon>Metazoa</taxon>
        <taxon>Spiralia</taxon>
        <taxon>Lophotrochozoa</taxon>
        <taxon>Mollusca</taxon>
        <taxon>Bivalvia</taxon>
        <taxon>Autobranchia</taxon>
        <taxon>Pteriomorphia</taxon>
        <taxon>Ostreida</taxon>
        <taxon>Ostreoidea</taxon>
        <taxon>Ostreidae</taxon>
        <taxon>Magallana</taxon>
    </lineage>
</organism>
<dbReference type="AlphaFoldDB" id="A0A8W8M6C8"/>
<dbReference type="EnsemblMetazoa" id="G31426.1">
    <property type="protein sequence ID" value="G31426.1:cds"/>
    <property type="gene ID" value="G31426"/>
</dbReference>
<dbReference type="Proteomes" id="UP000005408">
    <property type="component" value="Unassembled WGS sequence"/>
</dbReference>
<reference evidence="2" key="1">
    <citation type="submission" date="2022-08" db="UniProtKB">
        <authorList>
            <consortium name="EnsemblMetazoa"/>
        </authorList>
    </citation>
    <scope>IDENTIFICATION</scope>
    <source>
        <strain evidence="2">05x7-T-G4-1.051#20</strain>
    </source>
</reference>
<evidence type="ECO:0000313" key="2">
    <source>
        <dbReference type="EnsemblMetazoa" id="G31426.1:cds"/>
    </source>
</evidence>